<dbReference type="OrthoDB" id="843225at2759"/>
<evidence type="ECO:0000313" key="2">
    <source>
        <dbReference type="EMBL" id="PRP73505.1"/>
    </source>
</evidence>
<dbReference type="SUPFAM" id="SSF52402">
    <property type="entry name" value="Adenine nucleotide alpha hydrolases-like"/>
    <property type="match status" value="1"/>
</dbReference>
<dbReference type="InterPro" id="IPR014729">
    <property type="entry name" value="Rossmann-like_a/b/a_fold"/>
</dbReference>
<reference evidence="2 3" key="1">
    <citation type="journal article" date="2018" name="Genome Biol. Evol.">
        <title>Multiple Roots of Fruiting Body Formation in Amoebozoa.</title>
        <authorList>
            <person name="Hillmann F."/>
            <person name="Forbes G."/>
            <person name="Novohradska S."/>
            <person name="Ferling I."/>
            <person name="Riege K."/>
            <person name="Groth M."/>
            <person name="Westermann M."/>
            <person name="Marz M."/>
            <person name="Spaller T."/>
            <person name="Winckler T."/>
            <person name="Schaap P."/>
            <person name="Glockner G."/>
        </authorList>
    </citation>
    <scope>NUCLEOTIDE SEQUENCE [LARGE SCALE GENOMIC DNA]</scope>
    <source>
        <strain evidence="2 3">Jena</strain>
    </source>
</reference>
<protein>
    <recommendedName>
        <fullName evidence="1">UspA domain-containing protein</fullName>
    </recommendedName>
</protein>
<comment type="caution">
    <text evidence="2">The sequence shown here is derived from an EMBL/GenBank/DDBJ whole genome shotgun (WGS) entry which is preliminary data.</text>
</comment>
<gene>
    <name evidence="2" type="ORF">PROFUN_02514</name>
</gene>
<dbReference type="InterPro" id="IPR006016">
    <property type="entry name" value="UspA"/>
</dbReference>
<dbReference type="Proteomes" id="UP000241769">
    <property type="component" value="Unassembled WGS sequence"/>
</dbReference>
<proteinExistence type="predicted"/>
<sequence length="190" mass="21534">MVNVLVALDHSDHSKAAFYNALMLMRNPEDVLYLVSVMQEYPAFAVGGVFTPSDAFSAVDGETKKAYTNLLQEYAQLCIHDKIEFHLLLAHSNHIGEMLCQTVEEKKIDYLVLGRKGSSRIKRVFMGSTSKFCMEHASCNVLVVKEVLDSAHLLQHEKSLGEIRNLSEDIKLTRSQEVHRRTHNVKMQSQ</sequence>
<evidence type="ECO:0000259" key="1">
    <source>
        <dbReference type="Pfam" id="PF00582"/>
    </source>
</evidence>
<dbReference type="Pfam" id="PF00582">
    <property type="entry name" value="Usp"/>
    <property type="match status" value="1"/>
</dbReference>
<organism evidence="2 3">
    <name type="scientific">Planoprotostelium fungivorum</name>
    <dbReference type="NCBI Taxonomy" id="1890364"/>
    <lineage>
        <taxon>Eukaryota</taxon>
        <taxon>Amoebozoa</taxon>
        <taxon>Evosea</taxon>
        <taxon>Variosea</taxon>
        <taxon>Cavosteliida</taxon>
        <taxon>Cavosteliaceae</taxon>
        <taxon>Planoprotostelium</taxon>
    </lineage>
</organism>
<dbReference type="CDD" id="cd23659">
    <property type="entry name" value="USP_At3g01520-like"/>
    <property type="match status" value="1"/>
</dbReference>
<dbReference type="STRING" id="1890364.A0A2P6MP97"/>
<dbReference type="PANTHER" id="PTHR31964:SF113">
    <property type="entry name" value="USPA DOMAIN-CONTAINING PROTEIN"/>
    <property type="match status" value="1"/>
</dbReference>
<name>A0A2P6MP97_9EUKA</name>
<dbReference type="Gene3D" id="3.40.50.620">
    <property type="entry name" value="HUPs"/>
    <property type="match status" value="1"/>
</dbReference>
<dbReference type="AlphaFoldDB" id="A0A2P6MP97"/>
<dbReference type="PANTHER" id="PTHR31964">
    <property type="entry name" value="ADENINE NUCLEOTIDE ALPHA HYDROLASES-LIKE SUPERFAMILY PROTEIN"/>
    <property type="match status" value="1"/>
</dbReference>
<dbReference type="InParanoid" id="A0A2P6MP97"/>
<dbReference type="EMBL" id="MDYQ01000599">
    <property type="protein sequence ID" value="PRP73505.1"/>
    <property type="molecule type" value="Genomic_DNA"/>
</dbReference>
<keyword evidence="3" id="KW-1185">Reference proteome</keyword>
<accession>A0A2P6MP97</accession>
<evidence type="ECO:0000313" key="3">
    <source>
        <dbReference type="Proteomes" id="UP000241769"/>
    </source>
</evidence>
<feature type="domain" description="UspA" evidence="1">
    <location>
        <begin position="3"/>
        <end position="145"/>
    </location>
</feature>
<dbReference type="InterPro" id="IPR006015">
    <property type="entry name" value="Universal_stress_UspA"/>
</dbReference>
<dbReference type="PRINTS" id="PR01438">
    <property type="entry name" value="UNVRSLSTRESS"/>
</dbReference>